<sequence>MLNRRMRTKLSVNGKLFNAEIFKNVIPKLQQRQTKQKFYFDDAKRPNALKDNVEDKAAVHNMRNKTKKPNGVIFKCILRFYRARTKSLISYISVEFCLE</sequence>
<dbReference type="AlphaFoldDB" id="A0A8X6T315"/>
<dbReference type="Proteomes" id="UP000887013">
    <property type="component" value="Unassembled WGS sequence"/>
</dbReference>
<gene>
    <name evidence="1" type="ORF">NPIL_57281</name>
</gene>
<evidence type="ECO:0000313" key="1">
    <source>
        <dbReference type="EMBL" id="GFS70318.1"/>
    </source>
</evidence>
<keyword evidence="2" id="KW-1185">Reference proteome</keyword>
<dbReference type="EMBL" id="BMAW01049352">
    <property type="protein sequence ID" value="GFS70318.1"/>
    <property type="molecule type" value="Genomic_DNA"/>
</dbReference>
<name>A0A8X6T315_NEPPI</name>
<proteinExistence type="predicted"/>
<organism evidence="1 2">
    <name type="scientific">Nephila pilipes</name>
    <name type="common">Giant wood spider</name>
    <name type="synonym">Nephila maculata</name>
    <dbReference type="NCBI Taxonomy" id="299642"/>
    <lineage>
        <taxon>Eukaryota</taxon>
        <taxon>Metazoa</taxon>
        <taxon>Ecdysozoa</taxon>
        <taxon>Arthropoda</taxon>
        <taxon>Chelicerata</taxon>
        <taxon>Arachnida</taxon>
        <taxon>Araneae</taxon>
        <taxon>Araneomorphae</taxon>
        <taxon>Entelegynae</taxon>
        <taxon>Araneoidea</taxon>
        <taxon>Nephilidae</taxon>
        <taxon>Nephila</taxon>
    </lineage>
</organism>
<comment type="caution">
    <text evidence="1">The sequence shown here is derived from an EMBL/GenBank/DDBJ whole genome shotgun (WGS) entry which is preliminary data.</text>
</comment>
<evidence type="ECO:0000313" key="2">
    <source>
        <dbReference type="Proteomes" id="UP000887013"/>
    </source>
</evidence>
<protein>
    <submittedName>
        <fullName evidence="1">Uncharacterized protein</fullName>
    </submittedName>
</protein>
<accession>A0A8X6T315</accession>
<reference evidence="1" key="1">
    <citation type="submission" date="2020-08" db="EMBL/GenBank/DDBJ databases">
        <title>Multicomponent nature underlies the extraordinary mechanical properties of spider dragline silk.</title>
        <authorList>
            <person name="Kono N."/>
            <person name="Nakamura H."/>
            <person name="Mori M."/>
            <person name="Yoshida Y."/>
            <person name="Ohtoshi R."/>
            <person name="Malay A.D."/>
            <person name="Moran D.A.P."/>
            <person name="Tomita M."/>
            <person name="Numata K."/>
            <person name="Arakawa K."/>
        </authorList>
    </citation>
    <scope>NUCLEOTIDE SEQUENCE</scope>
</reference>